<dbReference type="InterPro" id="IPR046439">
    <property type="entry name" value="ZF_RZ_dom"/>
</dbReference>
<feature type="domain" description="RING-type" evidence="9">
    <location>
        <begin position="3639"/>
        <end position="3679"/>
    </location>
</feature>
<keyword evidence="12" id="KW-1185">Reference proteome</keyword>
<keyword evidence="6" id="KW-0391">Immunity</keyword>
<dbReference type="PROSITE" id="PS50089">
    <property type="entry name" value="ZF_RING_2"/>
    <property type="match status" value="1"/>
</dbReference>
<dbReference type="SUPFAM" id="SSF52540">
    <property type="entry name" value="P-loop containing nucleoside triphosphate hydrolases"/>
    <property type="match status" value="2"/>
</dbReference>
<accession>A0A8B6HP62</accession>
<comment type="caution">
    <text evidence="11">The sequence shown here is derived from an EMBL/GenBank/DDBJ whole genome shotgun (WGS) entry which is preliminary data.</text>
</comment>
<dbReference type="GO" id="GO:0004842">
    <property type="term" value="F:ubiquitin-protein transferase activity"/>
    <property type="evidence" value="ECO:0007669"/>
    <property type="project" value="InterPro"/>
</dbReference>
<dbReference type="PANTHER" id="PTHR22605">
    <property type="entry name" value="RZ-TYPE DOMAIN-CONTAINING PROTEIN"/>
    <property type="match status" value="1"/>
</dbReference>
<feature type="region of interest" description="Disordered" evidence="8">
    <location>
        <begin position="1264"/>
        <end position="1293"/>
    </location>
</feature>
<dbReference type="GO" id="GO:0005737">
    <property type="term" value="C:cytoplasm"/>
    <property type="evidence" value="ECO:0007669"/>
    <property type="project" value="UniProtKB-SubCell"/>
</dbReference>
<evidence type="ECO:0000256" key="5">
    <source>
        <dbReference type="ARBA" id="ARBA00022833"/>
    </source>
</evidence>
<protein>
    <submittedName>
        <fullName evidence="11">Uncharacterized protein</fullName>
    </submittedName>
</protein>
<dbReference type="PROSITE" id="PS51981">
    <property type="entry name" value="ZF_RZ"/>
    <property type="match status" value="1"/>
</dbReference>
<feature type="compositionally biased region" description="Basic and acidic residues" evidence="8">
    <location>
        <begin position="1264"/>
        <end position="1274"/>
    </location>
</feature>
<organism evidence="11 12">
    <name type="scientific">Mytilus galloprovincialis</name>
    <name type="common">Mediterranean mussel</name>
    <dbReference type="NCBI Taxonomy" id="29158"/>
    <lineage>
        <taxon>Eukaryota</taxon>
        <taxon>Metazoa</taxon>
        <taxon>Spiralia</taxon>
        <taxon>Lophotrochozoa</taxon>
        <taxon>Mollusca</taxon>
        <taxon>Bivalvia</taxon>
        <taxon>Autobranchia</taxon>
        <taxon>Pteriomorphia</taxon>
        <taxon>Mytilida</taxon>
        <taxon>Mytiloidea</taxon>
        <taxon>Mytilidae</taxon>
        <taxon>Mytilinae</taxon>
        <taxon>Mytilus</taxon>
    </lineage>
</organism>
<keyword evidence="3" id="KW-0479">Metal-binding</keyword>
<reference evidence="11" key="1">
    <citation type="submission" date="2018-11" db="EMBL/GenBank/DDBJ databases">
        <authorList>
            <person name="Alioto T."/>
            <person name="Alioto T."/>
        </authorList>
    </citation>
    <scope>NUCLEOTIDE SEQUENCE</scope>
</reference>
<evidence type="ECO:0000256" key="6">
    <source>
        <dbReference type="ARBA" id="ARBA00022859"/>
    </source>
</evidence>
<keyword evidence="4 7" id="KW-0863">Zinc-finger</keyword>
<dbReference type="Gene3D" id="3.40.50.300">
    <property type="entry name" value="P-loop containing nucleotide triphosphate hydrolases"/>
    <property type="match status" value="2"/>
</dbReference>
<dbReference type="InterPro" id="IPR027417">
    <property type="entry name" value="P-loop_NTPase"/>
</dbReference>
<evidence type="ECO:0000313" key="11">
    <source>
        <dbReference type="EMBL" id="VDI83040.1"/>
    </source>
</evidence>
<keyword evidence="5" id="KW-0862">Zinc</keyword>
<name>A0A8B6HP62_MYTGA</name>
<evidence type="ECO:0000256" key="4">
    <source>
        <dbReference type="ARBA" id="ARBA00022771"/>
    </source>
</evidence>
<evidence type="ECO:0000259" key="9">
    <source>
        <dbReference type="PROSITE" id="PS50089"/>
    </source>
</evidence>
<evidence type="ECO:0000256" key="3">
    <source>
        <dbReference type="ARBA" id="ARBA00022723"/>
    </source>
</evidence>
<dbReference type="GO" id="GO:0016887">
    <property type="term" value="F:ATP hydrolysis activity"/>
    <property type="evidence" value="ECO:0007669"/>
    <property type="project" value="InterPro"/>
</dbReference>
<dbReference type="SMART" id="SM00382">
    <property type="entry name" value="AAA"/>
    <property type="match status" value="2"/>
</dbReference>
<dbReference type="CDD" id="cd00009">
    <property type="entry name" value="AAA"/>
    <property type="match status" value="1"/>
</dbReference>
<sequence>MDGTRLTKAGNGSGNADKTPGRRQMSSTFIDVCFNAVISPTILSNSETDSVVVDFPGFSHSELKMKLDRFISDGYIVGSVTVPIAKDLVAGSYRPLNYNYKVFHGEAKDKATSEYFHISGRRDGCMRQVLIPSKYLSQGFYNSYDGIIREDPRIDKSKGFWYKKFDNLKDSVKKLIGKDDYLTLLKEDAQQAVSAFLPKWQLKSMSSDGVNGKEMISLIVNINEGLRSVYVKQMDMLHGATFDIVFAKGLMSPIKKIIHELEKRKTEKLDLEAKTLCLVTAVTVAHIIVEFEVHLARDERRMLCEALLPSPDFDSKTSLDVEEAMKFLPKDIKNISVSVLKFSKNIAEDTSDPSWMFCVPMIHFLLKKCKPFEKAPAKVDHNGREPEWWGIVEYRRDIDTFKRKVKWDRSHEEIVAKLTPYFEVDYLLPRTLIGSLNLDMLFSVVESANSISPDIILASMYYYLKSGKNYELIKKIIHHMSVKTLNMELDLSVHGLVSAYRTYRIAADLLVESLKYRYTHKDIHMPALEVFLISLDAYDKIQSNLDPNKKVYTQFNITKDGHLKKFEDFKGTIIDWLEKEDFCYKELEFLQLWNSAFKLKVPNGKIKSSYTTALENSLLEILQIKGSFEKLIEIYCEHTESFDGVVQEILTKVALKAVNECDKFEWKTEKDESCVVRLGALLSNVFERSWDVRKLDDPHAVFEHALSWMPFPTYMEMYRNKPKALGEECQKMLKKFVEIIQDFVQRLLEGTVLVKTLRKLTEKHENFQKLIMAMKFNNVEVIMNTLTIRSKELQAFDQTYQVVQEFTHVSTHCKANTASLLTKLQVFQEPDMISLNKLVTTELLENLKDPENYKPMVTVFGLRQDELDILPKIIEHCKGLLFIKIWEKKGTELQKKLGRDVKIDEVFDKVWQPALEQWRTLSKKLRSGDMHFSEFDKWFKTKDRSNLKKEFLLFDNDGDDSWIKERLDQIERHGNIRNYLYGAKAIMEVVDAFNLKGNFDQIKDIIKLLDTKRQLDWLQSVKKSHGSVEVTSLAQAEAINGKGIYQVGNIQKKTFLKIPELTDVLELRVPEEEGNMAQRNHYRYDQLHDLQSRLMLVAGKAEKGKDDVDRFMLILDSVVRLGNIYKKLVTEGCVLFSHWHVKFLCDKKTKACAFINFGFGEDRHTLKGRIDEENHDVSFIIPKLARFLEQCHEKWLDYIDQKREKYYCLNFFTIDQMVILQQELVKVGSAQEPAAVIYPLLSAVKHGCTKDDLVKAMSAAKLDVDRADTERETQKEDEEKDKNEEKEEVSDDLKTQTFFNEMTKSGYPLVLAREALKHVEADDIDGGIVWCMDNEDEYGTEEQSMSETARDEVPDFHGWTQTDQSLASITEGLVNQLVGVGSRENSVDKLIKTLEDLWKTFLVSISSSVSDYLSVEHLGIILNRLNEQDYFTVNRTLLPCFTAGEPNLLICPQSDIYNTVLSVYSHEVDRPLPQSEEVLLCTPSTTLDMIEIFWRRALFANNDRVYCLVNADLLNYDVSDKGENSLERHLRKADSKGIKYRLVVICSSENEYRSRIVAALDKYHKPPLHTDVNMVRKYLLTKFKMDKSDKEWTPASTVDYERCSVRVVKSWRAGVGKSLYKKRMVESLMKQVSSTQNSITIPLHEKTLNNDEIMDVFREEILPPQKNRPRIFHIDISHEVSKITIFLIDISHELLILGCIGHSSGYVWRRSELDYYIIESMPLLARDTDAHVQEGRKFKCLHHCLDILPHITCRSPQESLDILRQPDDYTIHDRLFDNIEFRSKTFQRPYQYLKRLDTNNKLDSVDPSKPEGDKKDCLVVLLRHCGIRDPSWSELYHFVSFLNKQLRDFEVSAFVGLAAFEDLPGFSKFVLRFLIQMSRDFSTRSLEVSEESPIQLLKRQISQGDEEEEGDVVQQYKMRRTWETSPHPYLFFNPDHHSMTFLGFNIERGSGNLVDQQTGKVLEAAIMQPNLFDALVRNRVNLSENFDALPRHEKINKLCNVMGLEYTHDPDETYELTTDNVKKILAIYMRFRCNIPVIIMGETGCGKTRLIKFMCSLQQPPGLKVENMILMKVHGGTKPSDIIRKVKKAEEIASKNSANYKNMDTVLFFDEANTTEAIGVIKEIMCDKSLGGKPINLHERLKIVAACNPYRKHSEKLIKRLEQAGLGYYVSSDKTTDKLGRIPMRHLVYRVQPLPQSMLPLVWDFGQLNTDVEEMYIKQMVVRYIKNGELPSGIETTLSKILTVSQDFMRDQKDECSFVSLRDVERVLQMMSWFYKQSREDQLLFKILHNMNDAEDSDEDSEDELMDVEAPHQQIDDVTRSLVLALGVCYHACLKNRKEYRDTVAMYFTQPLVLPGGADQIDDEITKCQSVFLDSVSLAPNIARNQALKENVFMMIVCIELRIPMFLVGKPGSSKSLAKTIVADAMQGNAAQNELFKNYKQVQMVSFQCSHLSVPEGIVGTFRQCANFQKGKPLDRFVSIVVLDEIGLAEDSPRMPLKTLHPLLEDGCPDDEEPAEYKKVAFIGISNWALDPAKMNRGILVQREVPDITELIESAKGICTTKKQKVLKHIDAMIQPMADSYLALFKEASTEMREFFGLRDFYSLLKMLYGFVSESKRKPTWFQLKHSILRNFGGLENVKPVDIFCNKKLAHLVDKYDKRRENDPDCTPAGMIQACLTGEDTSISETRYLLLLTENYGALTILQQKIFTMENAVVIFGSSFPSDQEYTQVCRNINRIKVCMETGSTVILLNLENLYESLYDALNQYYVEFGGERYVDLGLGSHRVKCRVHRKFRLIVVAEKQIVYDKFPIPLINRLEKHFLSLKTMLTPAHLQLTVKLQEWAQQFCEVKVSMHMRDFRQKKESRQIGDVFMGYHDDTCAAIILYACHERECSDPAIPEMENEILKDAEGILLWCATPAAVVELKEELNDDQIFNTYFSEQHHESLADYLRYKVANQQQKNIHAQITTNSKLLSIADLNILCRFLPILRKNIVLLNLQSFDTEQQFSRQIKSFLDQTTSDDMLLIIQCDSGDQNGDLIACARNTLQDELQQIHHRVAHIHVVLLIQLPGIAGGCFTGFQCGKWHSVHIDDIHPAPKDIPSVAEMSGKSVSALLDVTKDRPEVDMEIEIDHEDRDIETMETNEEIDLMDIHIEEKAETKKQFEISYLIKKCIQPALGNVKDPKSDETRAVDRLKIILNWMQVEEGQMTVLSGIAKHMTGILKEKEQNTGIGRQNRNWLTTEATKPENLNRAGTFRNFAVQCLEAKVIPVLAGIIAFMDTNRNLDILANSNAQDWEVDIWLQILNDPELTQLKYSSMVSPTRLQELQEITVKTTSADGRVFSAKMPFSWIIFGQIEDVLRNSMETKENSDSDFDVVLKASDILQSLPMGRLLSGIEGTYIHQVLKAYIQDFVHMVHPVQSEAECNLICESLIVGCKYLLRGKFGRLLPSILGCHMTFILHNTRFKNFSHIVHVWPECSQNMLEFQQSQSSFYLVTEDELTLDVLALQMLVDNLEPNIDALNQVETRTKWLRQVCDYRPVVERILGHFMQDAENREYHYEDRCQKGIESVRYQWTRVVVVKLFIEHVCTTDREEISIKRCMPFWVTLREGADMKDLKSLEKVEKFIKHCNKDVVTQCFGKQTDCVSCETTIDGAPVRLPCSHVMCRKCFHGNTQLKEYDCPECHKKFPEDLDPDKTDKELEMKKYHDYRRRCNSFFMEVVSQLCFADGTPPSKEVIDKLLSYITGQSKIKKTGRVLSKELTIFDDTIDPTPVVRSFLLQQLMQTSSDHEIQNHLSAYFTLANDVVKGSTDPNNTVELCLLVLQCMEDSLHQQYRGEEEVTIATQMMREAVPYIVCDSDVLDKIDHIARVRFSLTVVARHIHRLYGTSKKSMPDEKIRRMFEAATKLCDECKSPWPRRYFVKQLCRCHGIDSYHTVIANSEASFLRWVCLPELQANEVKECHDRYIVIGDEYKQLREIIVTTILSENNEKIDTLLKNVQSPQNEWQCRVKLYLALHREICMNKVTDRSPQKFSEEGIDFINQYILSENCQLVTDKDFAQRLLNNEVWKLKGNIIKGMELAQQNVFCLLTHYMILMSEIPGKTTLLTPLQKIALEPTSMVNSFFPTMPQDEIQEIKEALLAARDKTPNENPVFYRCPNGHPYVIGDCGRPYYLGNCKECGLQIGGERHVLTPDNVIDSGGDRTETGHILGRATHLGLITAPERQLNRASFAILRLLTHISMYIGANTNIQAVGQSIKPNIEEAEIGRYILEHIDLDMTSIQNILGKNKDDILLLIHHLLARMMEEQTMAVIGEEYPADMCGLVNKKSRSKWEEEFAKKYISPVLQNMDQVLKQCNEKIQKDQRLGADALLQILYETDKVSENQDILKLQEIPGVWRYRDLISINHLRQNLERSQEKLPVLRLFLKEEHHLRAIRFIPSIMRLQRMLIQKYGRKLDRAEATTLKILDVKQDMEKDRKNDEFEQLLKDFTEAWSCVKESLKTTVCLLENNILAIDKSYFRSSISDDTPISYLIPTYRDAGLCSYILLYFLLKKQNMFIEQYCYQRKLSAKSLPKVHVKDISSAHLISYHPDKDLLPMVLANCNYTFQVGQGTRIEYNFTNLERQLMDRFLFSKSIITGIAEIETITYRSESTNAVVFKTLCDKVQQERLSPAVRSQICAEICMKPAADLWESLDKLDIAISFLKSVGSDPDSSLCDFITNTLKIDNPFSSPKAQQSSRCRHTMSLWMTLALERAKEIAKNNRKAFEGISESFKKNLTEEQRKAIIEKISILPIELIDTLVEVIFECIVFKVHVPQDDEEEELFSKVRYVVKYQGIRLYMLEDMWLIYLLF</sequence>
<dbReference type="GO" id="GO:0008270">
    <property type="term" value="F:zinc ion binding"/>
    <property type="evidence" value="ECO:0007669"/>
    <property type="project" value="UniProtKB-KW"/>
</dbReference>
<keyword evidence="2" id="KW-0963">Cytoplasm</keyword>
<dbReference type="PANTHER" id="PTHR22605:SF16">
    <property type="entry name" value="E3 UBIQUITIN-PROTEIN LIGASE RNF213"/>
    <property type="match status" value="1"/>
</dbReference>
<dbReference type="FunFam" id="3.40.50.300:FF:000491">
    <property type="entry name" value="E3 ubiquitin-protein ligase RNF213"/>
    <property type="match status" value="1"/>
</dbReference>
<dbReference type="SMART" id="SM00184">
    <property type="entry name" value="RING"/>
    <property type="match status" value="1"/>
</dbReference>
<comment type="subcellular location">
    <subcellularLocation>
        <location evidence="1">Cytoplasm</location>
    </subcellularLocation>
</comment>
<dbReference type="SUPFAM" id="SSF57850">
    <property type="entry name" value="RING/U-box"/>
    <property type="match status" value="1"/>
</dbReference>
<dbReference type="GO" id="GO:0002376">
    <property type="term" value="P:immune system process"/>
    <property type="evidence" value="ECO:0007669"/>
    <property type="project" value="UniProtKB-KW"/>
</dbReference>
<dbReference type="InterPro" id="IPR031248">
    <property type="entry name" value="RNF213"/>
</dbReference>
<gene>
    <name evidence="11" type="ORF">MGAL_10B079331</name>
</gene>
<evidence type="ECO:0000313" key="12">
    <source>
        <dbReference type="Proteomes" id="UP000596742"/>
    </source>
</evidence>
<evidence type="ECO:0000259" key="10">
    <source>
        <dbReference type="PROSITE" id="PS51981"/>
    </source>
</evidence>
<dbReference type="InterPro" id="IPR001841">
    <property type="entry name" value="Znf_RING"/>
</dbReference>
<dbReference type="InterPro" id="IPR013083">
    <property type="entry name" value="Znf_RING/FYVE/PHD"/>
</dbReference>
<dbReference type="EMBL" id="UYJE01010421">
    <property type="protein sequence ID" value="VDI83040.1"/>
    <property type="molecule type" value="Genomic_DNA"/>
</dbReference>
<evidence type="ECO:0000256" key="8">
    <source>
        <dbReference type="SAM" id="MobiDB-lite"/>
    </source>
</evidence>
<dbReference type="OrthoDB" id="2423195at2759"/>
<feature type="domain" description="RZ-type" evidence="10">
    <location>
        <begin position="4120"/>
        <end position="4198"/>
    </location>
</feature>
<evidence type="ECO:0000256" key="2">
    <source>
        <dbReference type="ARBA" id="ARBA00022490"/>
    </source>
</evidence>
<evidence type="ECO:0000256" key="7">
    <source>
        <dbReference type="PROSITE-ProRule" id="PRU00175"/>
    </source>
</evidence>
<dbReference type="Proteomes" id="UP000596742">
    <property type="component" value="Unassembled WGS sequence"/>
</dbReference>
<dbReference type="Pfam" id="PF20173">
    <property type="entry name" value="ZnF_RZ-type"/>
    <property type="match status" value="1"/>
</dbReference>
<proteinExistence type="predicted"/>
<evidence type="ECO:0000256" key="1">
    <source>
        <dbReference type="ARBA" id="ARBA00004496"/>
    </source>
</evidence>
<dbReference type="Gene3D" id="3.30.40.10">
    <property type="entry name" value="Zinc/RING finger domain, C3HC4 (zinc finger)"/>
    <property type="match status" value="1"/>
</dbReference>
<dbReference type="InterPro" id="IPR003593">
    <property type="entry name" value="AAA+_ATPase"/>
</dbReference>
<feature type="region of interest" description="Disordered" evidence="8">
    <location>
        <begin position="1"/>
        <end position="23"/>
    </location>
</feature>